<comment type="caution">
    <text evidence="2">The sequence shown here is derived from an EMBL/GenBank/DDBJ whole genome shotgun (WGS) entry which is preliminary data.</text>
</comment>
<feature type="transmembrane region" description="Helical" evidence="1">
    <location>
        <begin position="20"/>
        <end position="40"/>
    </location>
</feature>
<protein>
    <submittedName>
        <fullName evidence="2">Uncharacterized protein</fullName>
    </submittedName>
</protein>
<sequence>MRAPRPTAVVGGILGESMAAQVFVYLFQFLIYTLLVWMGCHYAGRDLPTPMEAPWLWLLVAVAPLIRSRWGDYGETGPGLGFDGDYGDGGD</sequence>
<evidence type="ECO:0000313" key="2">
    <source>
        <dbReference type="EMBL" id="MCO6042918.1"/>
    </source>
</evidence>
<organism evidence="2 3">
    <name type="scientific">Aeoliella straminimaris</name>
    <dbReference type="NCBI Taxonomy" id="2954799"/>
    <lineage>
        <taxon>Bacteria</taxon>
        <taxon>Pseudomonadati</taxon>
        <taxon>Planctomycetota</taxon>
        <taxon>Planctomycetia</taxon>
        <taxon>Pirellulales</taxon>
        <taxon>Lacipirellulaceae</taxon>
        <taxon>Aeoliella</taxon>
    </lineage>
</organism>
<dbReference type="Proteomes" id="UP001155241">
    <property type="component" value="Unassembled WGS sequence"/>
</dbReference>
<dbReference type="EMBL" id="JAMXLR010000015">
    <property type="protein sequence ID" value="MCO6042918.1"/>
    <property type="molecule type" value="Genomic_DNA"/>
</dbReference>
<reference evidence="2" key="1">
    <citation type="submission" date="2022-06" db="EMBL/GenBank/DDBJ databases">
        <title>Aeoliella straminimaris, a novel planctomycete from sediments.</title>
        <authorList>
            <person name="Vitorino I.R."/>
            <person name="Lage O.M."/>
        </authorList>
    </citation>
    <scope>NUCLEOTIDE SEQUENCE</scope>
    <source>
        <strain evidence="2">ICT_H6.2</strain>
    </source>
</reference>
<proteinExistence type="predicted"/>
<keyword evidence="1" id="KW-0812">Transmembrane</keyword>
<keyword evidence="1" id="KW-1133">Transmembrane helix</keyword>
<accession>A0A9X2F742</accession>
<dbReference type="AlphaFoldDB" id="A0A9X2F742"/>
<name>A0A9X2F742_9BACT</name>
<keyword evidence="1" id="KW-0472">Membrane</keyword>
<keyword evidence="3" id="KW-1185">Reference proteome</keyword>
<evidence type="ECO:0000313" key="3">
    <source>
        <dbReference type="Proteomes" id="UP001155241"/>
    </source>
</evidence>
<gene>
    <name evidence="2" type="ORF">NG895_03260</name>
</gene>
<evidence type="ECO:0000256" key="1">
    <source>
        <dbReference type="SAM" id="Phobius"/>
    </source>
</evidence>